<name>A0A0F8YIF2_9ZZZZ</name>
<accession>A0A0F8YIF2</accession>
<dbReference type="EMBL" id="LAZR01056758">
    <property type="protein sequence ID" value="KKK73510.1"/>
    <property type="molecule type" value="Genomic_DNA"/>
</dbReference>
<protein>
    <submittedName>
        <fullName evidence="1">Uncharacterized protein</fullName>
    </submittedName>
</protein>
<evidence type="ECO:0000313" key="1">
    <source>
        <dbReference type="EMBL" id="KKK73510.1"/>
    </source>
</evidence>
<sequence length="358" mass="37513">MAIYAIAYSGPGFTGKVKTLSIADDGTLSAVIHTGTFDSGDGVYSILAPKIVHIFGDVYAIFYAGQGNDGWLKTITIDADGIIGAVINSWEWNSTYGVAASPLLLSGNVWAFAHTADSINGPGRITTVNIADDGTIGAAINSGDYEAVSQTSAPVLFRISGTVYGIAYGGPNNDGFLKTITIADNGTVGAVINTLEFDTDDCDNPSVVSLGSNVWGIAYGGPDGDGWLRTITIQDNGTITGEATNFEFDAVQGRYPDIASVSGSVYAIAYYGPGNDCWLKTLLVESEINSLNIDAFGGIVPKLLHITGNIWAITYQGFGNDGWTRTVSIADDGTIGSIIRSLEWDTVFGKEPSIIALA</sequence>
<gene>
    <name evidence="1" type="ORF">LCGC14_2893110</name>
</gene>
<comment type="caution">
    <text evidence="1">The sequence shown here is derived from an EMBL/GenBank/DDBJ whole genome shotgun (WGS) entry which is preliminary data.</text>
</comment>
<organism evidence="1">
    <name type="scientific">marine sediment metagenome</name>
    <dbReference type="NCBI Taxonomy" id="412755"/>
    <lineage>
        <taxon>unclassified sequences</taxon>
        <taxon>metagenomes</taxon>
        <taxon>ecological metagenomes</taxon>
    </lineage>
</organism>
<reference evidence="1" key="1">
    <citation type="journal article" date="2015" name="Nature">
        <title>Complex archaea that bridge the gap between prokaryotes and eukaryotes.</title>
        <authorList>
            <person name="Spang A."/>
            <person name="Saw J.H."/>
            <person name="Jorgensen S.L."/>
            <person name="Zaremba-Niedzwiedzka K."/>
            <person name="Martijn J."/>
            <person name="Lind A.E."/>
            <person name="van Eijk R."/>
            <person name="Schleper C."/>
            <person name="Guy L."/>
            <person name="Ettema T.J."/>
        </authorList>
    </citation>
    <scope>NUCLEOTIDE SEQUENCE</scope>
</reference>
<feature type="non-terminal residue" evidence="1">
    <location>
        <position position="358"/>
    </location>
</feature>
<dbReference type="AlphaFoldDB" id="A0A0F8YIF2"/>
<proteinExistence type="predicted"/>